<name>A0A6C0KVR6_9ZZZZ</name>
<evidence type="ECO:0000256" key="1">
    <source>
        <dbReference type="SAM" id="MobiDB-lite"/>
    </source>
</evidence>
<accession>A0A6C0KVR6</accession>
<evidence type="ECO:0000313" key="3">
    <source>
        <dbReference type="EMBL" id="QHU22055.1"/>
    </source>
</evidence>
<organism evidence="3">
    <name type="scientific">viral metagenome</name>
    <dbReference type="NCBI Taxonomy" id="1070528"/>
    <lineage>
        <taxon>unclassified sequences</taxon>
        <taxon>metagenomes</taxon>
        <taxon>organismal metagenomes</taxon>
    </lineage>
</organism>
<keyword evidence="2" id="KW-0472">Membrane</keyword>
<keyword evidence="2" id="KW-0812">Transmembrane</keyword>
<dbReference type="AlphaFoldDB" id="A0A6C0KVR6"/>
<feature type="transmembrane region" description="Helical" evidence="2">
    <location>
        <begin position="6"/>
        <end position="24"/>
    </location>
</feature>
<feature type="region of interest" description="Disordered" evidence="1">
    <location>
        <begin position="113"/>
        <end position="155"/>
    </location>
</feature>
<evidence type="ECO:0000256" key="2">
    <source>
        <dbReference type="SAM" id="Phobius"/>
    </source>
</evidence>
<keyword evidence="2" id="KW-1133">Transmembrane helix</keyword>
<feature type="compositionally biased region" description="Polar residues" evidence="1">
    <location>
        <begin position="138"/>
        <end position="151"/>
    </location>
</feature>
<sequence>MNPGTILIIVVGVIGLVLYATYSLKRTVKEHFAVVDEDQLSNKALLAMQNLDTSASGLDSIFKTPDVTMKGPNTSNLSDLFKTTLPSVSQQPPKSVLSMTSQQPVSPKTALPLIAPPPAPVESGKTISDEQGTELKRPQTNSVPEPSNPKTKTLAPKIVYRTKKVYVKSKCPPQPDLSEYVKKDSIPCYGCNLK</sequence>
<dbReference type="EMBL" id="MN740994">
    <property type="protein sequence ID" value="QHU22055.1"/>
    <property type="molecule type" value="Genomic_DNA"/>
</dbReference>
<reference evidence="3" key="1">
    <citation type="journal article" date="2020" name="Nature">
        <title>Giant virus diversity and host interactions through global metagenomics.</title>
        <authorList>
            <person name="Schulz F."/>
            <person name="Roux S."/>
            <person name="Paez-Espino D."/>
            <person name="Jungbluth S."/>
            <person name="Walsh D.A."/>
            <person name="Denef V.J."/>
            <person name="McMahon K.D."/>
            <person name="Konstantinidis K.T."/>
            <person name="Eloe-Fadrosh E.A."/>
            <person name="Kyrpides N.C."/>
            <person name="Woyke T."/>
        </authorList>
    </citation>
    <scope>NUCLEOTIDE SEQUENCE</scope>
    <source>
        <strain evidence="3">GVMAG-S-3300013286-35</strain>
    </source>
</reference>
<protein>
    <submittedName>
        <fullName evidence="3">Uncharacterized protein</fullName>
    </submittedName>
</protein>
<proteinExistence type="predicted"/>